<sequence>MATQLKVTYRDIAKMLAKALPIEGADFGAQVEENIQAIKAMPTDQRVALRVAYVFSSKVPREEREDFFQDLTLALLSAQTPDERLAYTIARADWKDFWGRYKTRQHYRDGRTVLDVEGEQVDMVDLLTGACEYEKLDSEIDGKALIHTLPQWIQDTLNPRNIIREEGAGDCQHRYMMDGKTGTCECGRVVDFPTGAIDGGKKQMISKWVRANPSILVGVRA</sequence>
<organism evidence="1">
    <name type="scientific">marine sediment metagenome</name>
    <dbReference type="NCBI Taxonomy" id="412755"/>
    <lineage>
        <taxon>unclassified sequences</taxon>
        <taxon>metagenomes</taxon>
        <taxon>ecological metagenomes</taxon>
    </lineage>
</organism>
<dbReference type="AlphaFoldDB" id="A0A0F8WIC1"/>
<reference evidence="1" key="1">
    <citation type="journal article" date="2015" name="Nature">
        <title>Complex archaea that bridge the gap between prokaryotes and eukaryotes.</title>
        <authorList>
            <person name="Spang A."/>
            <person name="Saw J.H."/>
            <person name="Jorgensen S.L."/>
            <person name="Zaremba-Niedzwiedzka K."/>
            <person name="Martijn J."/>
            <person name="Lind A.E."/>
            <person name="van Eijk R."/>
            <person name="Schleper C."/>
            <person name="Guy L."/>
            <person name="Ettema T.J."/>
        </authorList>
    </citation>
    <scope>NUCLEOTIDE SEQUENCE</scope>
</reference>
<dbReference type="EMBL" id="LAZR01064893">
    <property type="protein sequence ID" value="KKK56637.1"/>
    <property type="molecule type" value="Genomic_DNA"/>
</dbReference>
<comment type="caution">
    <text evidence="1">The sequence shown here is derived from an EMBL/GenBank/DDBJ whole genome shotgun (WGS) entry which is preliminary data.</text>
</comment>
<protein>
    <submittedName>
        <fullName evidence="1">Uncharacterized protein</fullName>
    </submittedName>
</protein>
<accession>A0A0F8WIC1</accession>
<name>A0A0F8WIC1_9ZZZZ</name>
<gene>
    <name evidence="1" type="ORF">LCGC14_3062530</name>
</gene>
<proteinExistence type="predicted"/>
<evidence type="ECO:0000313" key="1">
    <source>
        <dbReference type="EMBL" id="KKK56637.1"/>
    </source>
</evidence>